<reference evidence="1 2" key="1">
    <citation type="submission" date="2020-08" db="EMBL/GenBank/DDBJ databases">
        <title>Genomic Encyclopedia of Type Strains, Phase IV (KMG-IV): sequencing the most valuable type-strain genomes for metagenomic binning, comparative biology and taxonomic classification.</title>
        <authorList>
            <person name="Goeker M."/>
        </authorList>
    </citation>
    <scope>NUCLEOTIDE SEQUENCE [LARGE SCALE GENOMIC DNA]</scope>
    <source>
        <strain evidence="1 2">DSM 5391</strain>
    </source>
</reference>
<protein>
    <submittedName>
        <fullName evidence="1">Uncharacterized protein</fullName>
    </submittedName>
</protein>
<name>A0A7X0HWU1_9BACI</name>
<dbReference type="AlphaFoldDB" id="A0A7X0HWU1"/>
<comment type="caution">
    <text evidence="1">The sequence shown here is derived from an EMBL/GenBank/DDBJ whole genome shotgun (WGS) entry which is preliminary data.</text>
</comment>
<dbReference type="RefSeq" id="WP_184529272.1">
    <property type="nucleotide sequence ID" value="NZ_JACHGK010000021.1"/>
</dbReference>
<accession>A0A7X0HWU1</accession>
<evidence type="ECO:0000313" key="2">
    <source>
        <dbReference type="Proteomes" id="UP000531594"/>
    </source>
</evidence>
<gene>
    <name evidence="1" type="ORF">HNR53_004057</name>
</gene>
<dbReference type="Proteomes" id="UP000531594">
    <property type="component" value="Unassembled WGS sequence"/>
</dbReference>
<evidence type="ECO:0000313" key="1">
    <source>
        <dbReference type="EMBL" id="MBB6447377.1"/>
    </source>
</evidence>
<keyword evidence="2" id="KW-1185">Reference proteome</keyword>
<dbReference type="EMBL" id="JACHGK010000021">
    <property type="protein sequence ID" value="MBB6447377.1"/>
    <property type="molecule type" value="Genomic_DNA"/>
</dbReference>
<proteinExistence type="predicted"/>
<sequence length="91" mass="11111">MKDQELQDRLNDIIWRNVPYHEQKLLTRELAERFVKLRFYKEPGEAAESFVEEVKGEIRDVYYGISYIFLRIFGKKKAISFLQKKYQKSRF</sequence>
<organism evidence="1 2">
    <name type="scientific">Bacillus benzoevorans</name>
    <dbReference type="NCBI Taxonomy" id="1456"/>
    <lineage>
        <taxon>Bacteria</taxon>
        <taxon>Bacillati</taxon>
        <taxon>Bacillota</taxon>
        <taxon>Bacilli</taxon>
        <taxon>Bacillales</taxon>
        <taxon>Bacillaceae</taxon>
        <taxon>Bacillus</taxon>
    </lineage>
</organism>